<dbReference type="RefSeq" id="WP_026993158.1">
    <property type="nucleotide sequence ID" value="NZ_JRLY01000022.1"/>
</dbReference>
<dbReference type="EMBL" id="JRLY01000022">
    <property type="protein sequence ID" value="KGO91263.1"/>
    <property type="molecule type" value="Genomic_DNA"/>
</dbReference>
<dbReference type="Gene3D" id="3.30.2310.20">
    <property type="entry name" value="RelE-like"/>
    <property type="match status" value="1"/>
</dbReference>
<protein>
    <recommendedName>
        <fullName evidence="4">Addiction module toxin RelE</fullName>
    </recommendedName>
</protein>
<dbReference type="OrthoDB" id="1098070at2"/>
<evidence type="ECO:0000313" key="3">
    <source>
        <dbReference type="Proteomes" id="UP000030111"/>
    </source>
</evidence>
<organism evidence="2 3">
    <name type="scientific">Flavobacterium subsaxonicum WB 4.1-42 = DSM 21790</name>
    <dbReference type="NCBI Taxonomy" id="1121898"/>
    <lineage>
        <taxon>Bacteria</taxon>
        <taxon>Pseudomonadati</taxon>
        <taxon>Bacteroidota</taxon>
        <taxon>Flavobacteriia</taxon>
        <taxon>Flavobacteriales</taxon>
        <taxon>Flavobacteriaceae</taxon>
        <taxon>Flavobacterium</taxon>
    </lineage>
</organism>
<evidence type="ECO:0000313" key="2">
    <source>
        <dbReference type="EMBL" id="KGO91263.1"/>
    </source>
</evidence>
<dbReference type="InterPro" id="IPR007712">
    <property type="entry name" value="RelE/ParE_toxin"/>
</dbReference>
<dbReference type="InterPro" id="IPR035093">
    <property type="entry name" value="RelE/ParE_toxin_dom_sf"/>
</dbReference>
<proteinExistence type="predicted"/>
<dbReference type="Pfam" id="PF05016">
    <property type="entry name" value="ParE_toxin"/>
    <property type="match status" value="1"/>
</dbReference>
<dbReference type="Proteomes" id="UP000030111">
    <property type="component" value="Unassembled WGS sequence"/>
</dbReference>
<evidence type="ECO:0000256" key="1">
    <source>
        <dbReference type="ARBA" id="ARBA00022649"/>
    </source>
</evidence>
<dbReference type="STRING" id="1121898.GCA_000422725_03047"/>
<keyword evidence="3" id="KW-1185">Reference proteome</keyword>
<gene>
    <name evidence="2" type="ORF">Q766_19090</name>
</gene>
<dbReference type="eggNOG" id="COG3668">
    <property type="taxonomic scope" value="Bacteria"/>
</dbReference>
<reference evidence="2 3" key="1">
    <citation type="submission" date="2013-09" db="EMBL/GenBank/DDBJ databases">
        <authorList>
            <person name="Zeng Z."/>
            <person name="Chen C."/>
        </authorList>
    </citation>
    <scope>NUCLEOTIDE SEQUENCE [LARGE SCALE GENOMIC DNA]</scope>
    <source>
        <strain evidence="2 3">WB 4.1-42</strain>
    </source>
</reference>
<keyword evidence="1" id="KW-1277">Toxin-antitoxin system</keyword>
<evidence type="ECO:0008006" key="4">
    <source>
        <dbReference type="Google" id="ProtNLM"/>
    </source>
</evidence>
<name>A0A0A2MII7_9FLAO</name>
<sequence length="98" mass="11743">MVGRVIWTEKAINDRDDILEYWFERTGSKTYSTKLYTLFKSNLRLILKQPEIGKPTEAADIRIKIIRDYFIFYKISDNNITVLTLWDSRRNPNKLKLK</sequence>
<accession>A0A0A2MII7</accession>
<dbReference type="AlphaFoldDB" id="A0A0A2MII7"/>
<comment type="caution">
    <text evidence="2">The sequence shown here is derived from an EMBL/GenBank/DDBJ whole genome shotgun (WGS) entry which is preliminary data.</text>
</comment>